<dbReference type="AlphaFoldDB" id="A0A7W6M8B0"/>
<proteinExistence type="predicted"/>
<dbReference type="Proteomes" id="UP000565745">
    <property type="component" value="Unassembled WGS sequence"/>
</dbReference>
<dbReference type="EMBL" id="JACIFU010000002">
    <property type="protein sequence ID" value="MBB4173943.1"/>
    <property type="molecule type" value="Genomic_DNA"/>
</dbReference>
<gene>
    <name evidence="1" type="ORF">GGR93_001716</name>
</gene>
<sequence length="56" mass="6175">MTKAANLLDMFRNGNMRSVVEEVICDGPRALELAALLAPDELRRLIRVVDAHIGAE</sequence>
<reference evidence="1 2" key="1">
    <citation type="submission" date="2020-08" db="EMBL/GenBank/DDBJ databases">
        <title>Genomic Encyclopedia of Type Strains, Phase IV (KMG-IV): sequencing the most valuable type-strain genomes for metagenomic binning, comparative biology and taxonomic classification.</title>
        <authorList>
            <person name="Goeker M."/>
        </authorList>
    </citation>
    <scope>NUCLEOTIDE SEQUENCE [LARGE SCALE GENOMIC DNA]</scope>
    <source>
        <strain evidence="1 2">DSM 101015</strain>
    </source>
</reference>
<protein>
    <submittedName>
        <fullName evidence="1">Uncharacterized protein</fullName>
    </submittedName>
</protein>
<dbReference type="RefSeq" id="WP_160170290.1">
    <property type="nucleotide sequence ID" value="NZ_JACIFU010000002.1"/>
</dbReference>
<accession>A0A7W6M8B0</accession>
<evidence type="ECO:0000313" key="1">
    <source>
        <dbReference type="EMBL" id="MBB4173943.1"/>
    </source>
</evidence>
<name>A0A7W6M8B0_9RHOB</name>
<comment type="caution">
    <text evidence="1">The sequence shown here is derived from an EMBL/GenBank/DDBJ whole genome shotgun (WGS) entry which is preliminary data.</text>
</comment>
<evidence type="ECO:0000313" key="2">
    <source>
        <dbReference type="Proteomes" id="UP000565745"/>
    </source>
</evidence>
<keyword evidence="2" id="KW-1185">Reference proteome</keyword>
<organism evidence="1 2">
    <name type="scientific">Sulfitobacter noctilucicola</name>
    <dbReference type="NCBI Taxonomy" id="1342301"/>
    <lineage>
        <taxon>Bacteria</taxon>
        <taxon>Pseudomonadati</taxon>
        <taxon>Pseudomonadota</taxon>
        <taxon>Alphaproteobacteria</taxon>
        <taxon>Rhodobacterales</taxon>
        <taxon>Roseobacteraceae</taxon>
        <taxon>Sulfitobacter</taxon>
    </lineage>
</organism>